<dbReference type="Proteomes" id="UP001229244">
    <property type="component" value="Unassembled WGS sequence"/>
</dbReference>
<evidence type="ECO:0000313" key="1">
    <source>
        <dbReference type="EMBL" id="MDQ0317040.1"/>
    </source>
</evidence>
<proteinExistence type="predicted"/>
<reference evidence="1" key="1">
    <citation type="submission" date="2023-07" db="EMBL/GenBank/DDBJ databases">
        <title>Genomic Encyclopedia of Type Strains, Phase IV (KMG-IV): sequencing the most valuable type-strain genomes for metagenomic binning, comparative biology and taxonomic classification.</title>
        <authorList>
            <person name="Goeker M."/>
        </authorList>
    </citation>
    <scope>NUCLEOTIDE SEQUENCE</scope>
    <source>
        <strain evidence="1">DSM 21202</strain>
    </source>
</reference>
<dbReference type="EMBL" id="JAUSUL010000004">
    <property type="protein sequence ID" value="MDQ0317040.1"/>
    <property type="molecule type" value="Genomic_DNA"/>
</dbReference>
<organism evidence="1 2">
    <name type="scientific">Amorphus orientalis</name>
    <dbReference type="NCBI Taxonomy" id="649198"/>
    <lineage>
        <taxon>Bacteria</taxon>
        <taxon>Pseudomonadati</taxon>
        <taxon>Pseudomonadota</taxon>
        <taxon>Alphaproteobacteria</taxon>
        <taxon>Hyphomicrobiales</taxon>
        <taxon>Amorphaceae</taxon>
        <taxon>Amorphus</taxon>
    </lineage>
</organism>
<comment type="caution">
    <text evidence="1">The sequence shown here is derived from an EMBL/GenBank/DDBJ whole genome shotgun (WGS) entry which is preliminary data.</text>
</comment>
<keyword evidence="2" id="KW-1185">Reference proteome</keyword>
<accession>A0AAE4AU71</accession>
<gene>
    <name evidence="1" type="ORF">J2S73_003517</name>
</gene>
<dbReference type="AlphaFoldDB" id="A0AAE4AU71"/>
<name>A0AAE4AU71_9HYPH</name>
<evidence type="ECO:0000313" key="2">
    <source>
        <dbReference type="Proteomes" id="UP001229244"/>
    </source>
</evidence>
<sequence>MILPQLRQKRHVKHSQESALIRAMTDRARGMFRARHEEILTHDWLR</sequence>
<protein>
    <submittedName>
        <fullName evidence="1">Uncharacterized protein</fullName>
    </submittedName>
</protein>